<dbReference type="PANTHER" id="PTHR22931">
    <property type="entry name" value="PHOSPHOENOLPYRUVATE DIKINASE-RELATED"/>
    <property type="match status" value="1"/>
</dbReference>
<dbReference type="GO" id="GO:0005524">
    <property type="term" value="F:ATP binding"/>
    <property type="evidence" value="ECO:0007669"/>
    <property type="project" value="UniProtKB-UniRule"/>
</dbReference>
<keyword evidence="6 14" id="KW-0479">Metal-binding</keyword>
<dbReference type="Gene3D" id="1.20.80.30">
    <property type="match status" value="1"/>
</dbReference>
<dbReference type="STRING" id="908337.HMPREF9257_1134"/>
<dbReference type="InterPro" id="IPR040442">
    <property type="entry name" value="Pyrv_kinase-like_dom_sf"/>
</dbReference>
<dbReference type="InterPro" id="IPR008279">
    <property type="entry name" value="PEP-util_enz_mobile_dom"/>
</dbReference>
<evidence type="ECO:0000256" key="1">
    <source>
        <dbReference type="ARBA" id="ARBA00001946"/>
    </source>
</evidence>
<evidence type="ECO:0000256" key="2">
    <source>
        <dbReference type="ARBA" id="ARBA00007837"/>
    </source>
</evidence>
<feature type="coiled-coil region" evidence="15">
    <location>
        <begin position="51"/>
        <end position="78"/>
    </location>
</feature>
<evidence type="ECO:0000313" key="19">
    <source>
        <dbReference type="EMBL" id="EFR31570.1"/>
    </source>
</evidence>
<feature type="binding site" evidence="13">
    <location>
        <position position="765"/>
    </location>
    <ligand>
        <name>substrate</name>
    </ligand>
</feature>
<feature type="binding site" evidence="13">
    <location>
        <position position="764"/>
    </location>
    <ligand>
        <name>substrate</name>
    </ligand>
</feature>
<dbReference type="OrthoDB" id="9765468at2"/>
<dbReference type="AlphaFoldDB" id="E4KNB3"/>
<dbReference type="NCBIfam" id="NF004531">
    <property type="entry name" value="PRK05878.1"/>
    <property type="match status" value="1"/>
</dbReference>
<dbReference type="Gene3D" id="3.20.20.60">
    <property type="entry name" value="Phosphoenolpyruvate-binding domains"/>
    <property type="match status" value="1"/>
</dbReference>
<proteinExistence type="inferred from homology"/>
<feature type="domain" description="Pyruvate phosphate dikinase AMP/ATP-binding" evidence="17">
    <location>
        <begin position="56"/>
        <end position="288"/>
    </location>
</feature>
<evidence type="ECO:0000256" key="14">
    <source>
        <dbReference type="PIRSR" id="PIRSR000853-3"/>
    </source>
</evidence>
<evidence type="ECO:0000259" key="17">
    <source>
        <dbReference type="Pfam" id="PF01326"/>
    </source>
</evidence>
<dbReference type="InterPro" id="IPR015813">
    <property type="entry name" value="Pyrv/PenolPyrv_kinase-like_dom"/>
</dbReference>
<dbReference type="InterPro" id="IPR002192">
    <property type="entry name" value="PPDK_AMP/ATP-bd"/>
</dbReference>
<comment type="caution">
    <text evidence="19">The sequence shown here is derived from an EMBL/GenBank/DDBJ whole genome shotgun (WGS) entry which is preliminary data.</text>
</comment>
<dbReference type="Proteomes" id="UP000005990">
    <property type="component" value="Unassembled WGS sequence"/>
</dbReference>
<dbReference type="InterPro" id="IPR010121">
    <property type="entry name" value="Pyruvate_phosphate_dikinase"/>
</dbReference>
<evidence type="ECO:0000256" key="7">
    <source>
        <dbReference type="ARBA" id="ARBA00022741"/>
    </source>
</evidence>
<feature type="binding site" evidence="14">
    <location>
        <position position="767"/>
    </location>
    <ligand>
        <name>Mg(2+)</name>
        <dbReference type="ChEBI" id="CHEBI:18420"/>
    </ligand>
</feature>
<dbReference type="PROSITE" id="PS00370">
    <property type="entry name" value="PEP_ENZYMES_PHOS_SITE"/>
    <property type="match status" value="1"/>
</dbReference>
<keyword evidence="8 19" id="KW-0418">Kinase</keyword>
<feature type="domain" description="Pyruvate phosphate dikinase AMP/ATP-binding" evidence="17">
    <location>
        <begin position="303"/>
        <end position="354"/>
    </location>
</feature>
<dbReference type="GO" id="GO:0046872">
    <property type="term" value="F:metal ion binding"/>
    <property type="evidence" value="ECO:0007669"/>
    <property type="project" value="UniProtKB-UniRule"/>
</dbReference>
<evidence type="ECO:0000256" key="8">
    <source>
        <dbReference type="ARBA" id="ARBA00022777"/>
    </source>
</evidence>
<dbReference type="Gene3D" id="1.10.189.10">
    <property type="entry name" value="Pyruvate Phosphate Dikinase, domain 2"/>
    <property type="match status" value="1"/>
</dbReference>
<dbReference type="PIRSF" id="PIRSF000853">
    <property type="entry name" value="PPDK"/>
    <property type="match status" value="1"/>
</dbReference>
<comment type="similarity">
    <text evidence="2 11">Belongs to the PEP-utilizing enzyme family.</text>
</comment>
<evidence type="ECO:0000256" key="4">
    <source>
        <dbReference type="ARBA" id="ARBA00020138"/>
    </source>
</evidence>
<sequence length="875" mass="97158">MEKLLYHFSEGNASMRDILGGKGANLAEMTRIGLPIPNGFTISTKACLAFLDGDRTLSQELKQQIDQYLEEMEMKTGKQFSNPNSLLLVSVRSGAAISMPGMMDTILNLGLNDQNVEYLADLTSNPRFAYDCYRRLLQMFGNVVYGIDGRAFEDILDDIKSSKAYSSDLDLTVDDLKEVVRRYKEVYQANQLTFPQEPIQQLYDAVKAVFASWDNDRAIVYRNLNHIPHTMGTAVNIQEMVFGNLGETSGTGVTFSRNPNTGENELFGEFLLNAQGEDVVAGIRTPKPISSLNDLMPKIYYQFNAISEKLERHYGDMQDIEFTVENGKLFILQTRNGKRTAKSALNIAYEMAMEGIVDKGQALMQINPSAINQLLHPMFDPNQVANFPVITDSGLAASPGAAVGHIYFDAATAKEHNLMGERVILMRQETSPEDIEGMVSSAAIVTSRGGLTSHAAVVARGMGTCCVVGCEDIRIKEAEKVVEYPGGVLHEGDLISVDGSTGTLYLGEVPTIPSEADERFEKIMTWAREIADMKVRMNAETPSDIETGLRFKAAGIGLVRTEHMFFGSDRLPHMRRFILAENDQERQAALDNLINFQKEDFSTIFQQMEGLPVVVRLLDPPLHEFVPSSQEDIAQVAKQLEMDPAKLNRRVLELHEVNPMLGHRGVRLAISYPMLYQMQVQAIIEAALELKAQGINVEPEIMIPLVGMKEELKESKAFLEKRIQAIFDEKGDTVDYQIGTMVELPRACLTADQLAEDAEFISFGTNDLTQMTYGFSRDDAGKFIQSYIKDRVLAFDPFQTIDQEGVGELVKIASQKARASRPGITMGVCGELGGDPKSIEFFHNIGLDYVSCSPFRLPVAQLAAAQATIKQPRKY</sequence>
<reference evidence="19 20" key="1">
    <citation type="submission" date="2010-10" db="EMBL/GenBank/DDBJ databases">
        <authorList>
            <person name="Durkin A.S."/>
            <person name="Madupu R."/>
            <person name="Torralba M."/>
            <person name="Gillis M."/>
            <person name="Methe B."/>
            <person name="Sutton G."/>
            <person name="Nelson K.E."/>
        </authorList>
    </citation>
    <scope>NUCLEOTIDE SEQUENCE [LARGE SCALE GENOMIC DNA]</scope>
    <source>
        <strain evidence="19 20">ACS-139-V-Col8</strain>
    </source>
</reference>
<evidence type="ECO:0000256" key="10">
    <source>
        <dbReference type="ARBA" id="ARBA00022842"/>
    </source>
</evidence>
<dbReference type="InterPro" id="IPR013815">
    <property type="entry name" value="ATP_grasp_subdomain_1"/>
</dbReference>
<keyword evidence="9" id="KW-0067">ATP-binding</keyword>
<feature type="binding site" evidence="14">
    <location>
        <position position="743"/>
    </location>
    <ligand>
        <name>Mg(2+)</name>
        <dbReference type="ChEBI" id="CHEBI:18420"/>
    </ligand>
</feature>
<dbReference type="InterPro" id="IPR023151">
    <property type="entry name" value="PEP_util_CS"/>
</dbReference>
<feature type="active site" description="Tele-phosphohistidine intermediate" evidence="12">
    <location>
        <position position="454"/>
    </location>
</feature>
<comment type="catalytic activity">
    <reaction evidence="11">
        <text>pyruvate + phosphate + ATP = phosphoenolpyruvate + AMP + diphosphate + H(+)</text>
        <dbReference type="Rhea" id="RHEA:10756"/>
        <dbReference type="ChEBI" id="CHEBI:15361"/>
        <dbReference type="ChEBI" id="CHEBI:15378"/>
        <dbReference type="ChEBI" id="CHEBI:30616"/>
        <dbReference type="ChEBI" id="CHEBI:33019"/>
        <dbReference type="ChEBI" id="CHEBI:43474"/>
        <dbReference type="ChEBI" id="CHEBI:58702"/>
        <dbReference type="ChEBI" id="CHEBI:456215"/>
        <dbReference type="EC" id="2.7.9.1"/>
    </reaction>
</comment>
<evidence type="ECO:0000256" key="3">
    <source>
        <dbReference type="ARBA" id="ARBA00011994"/>
    </source>
</evidence>
<feature type="binding site" evidence="13">
    <location>
        <position position="743"/>
    </location>
    <ligand>
        <name>substrate</name>
    </ligand>
</feature>
<evidence type="ECO:0000256" key="11">
    <source>
        <dbReference type="PIRNR" id="PIRNR000853"/>
    </source>
</evidence>
<keyword evidence="15" id="KW-0175">Coiled coil</keyword>
<evidence type="ECO:0000256" key="6">
    <source>
        <dbReference type="ARBA" id="ARBA00022723"/>
    </source>
</evidence>
<accession>E4KNB3</accession>
<dbReference type="eggNOG" id="COG1080">
    <property type="taxonomic scope" value="Bacteria"/>
</dbReference>
<dbReference type="PANTHER" id="PTHR22931:SF9">
    <property type="entry name" value="PYRUVATE, PHOSPHATE DIKINASE 1, CHLOROPLASTIC"/>
    <property type="match status" value="1"/>
</dbReference>
<feature type="binding site" evidence="13">
    <location>
        <position position="616"/>
    </location>
    <ligand>
        <name>substrate</name>
    </ligand>
</feature>
<dbReference type="SUPFAM" id="SSF52009">
    <property type="entry name" value="Phosphohistidine domain"/>
    <property type="match status" value="1"/>
</dbReference>
<keyword evidence="5 19" id="KW-0808">Transferase</keyword>
<dbReference type="RefSeq" id="WP_006417967.1">
    <property type="nucleotide sequence ID" value="NZ_AENN01000009.1"/>
</dbReference>
<feature type="binding site" evidence="13">
    <location>
        <position position="766"/>
    </location>
    <ligand>
        <name>substrate</name>
    </ligand>
</feature>
<evidence type="ECO:0000256" key="5">
    <source>
        <dbReference type="ARBA" id="ARBA00022679"/>
    </source>
</evidence>
<protein>
    <recommendedName>
        <fullName evidence="4 11">Pyruvate, phosphate dikinase</fullName>
        <ecNumber evidence="3 11">2.7.9.1</ecNumber>
    </recommendedName>
</protein>
<dbReference type="Pfam" id="PF01326">
    <property type="entry name" value="PPDK_N"/>
    <property type="match status" value="2"/>
</dbReference>
<feature type="domain" description="PEP-utilising enzyme mobile" evidence="16">
    <location>
        <begin position="421"/>
        <end position="502"/>
    </location>
</feature>
<dbReference type="Pfam" id="PF02896">
    <property type="entry name" value="PEP-utilizers_C"/>
    <property type="match status" value="1"/>
</dbReference>
<dbReference type="InterPro" id="IPR000121">
    <property type="entry name" value="PEP_util_C"/>
</dbReference>
<dbReference type="GO" id="GO:0016301">
    <property type="term" value="F:kinase activity"/>
    <property type="evidence" value="ECO:0007669"/>
    <property type="project" value="UniProtKB-UniRule"/>
</dbReference>
<dbReference type="NCBIfam" id="TIGR01828">
    <property type="entry name" value="pyru_phos_dikin"/>
    <property type="match status" value="1"/>
</dbReference>
<organism evidence="19 20">
    <name type="scientific">Eremococcus coleocola ACS-139-V-Col8</name>
    <dbReference type="NCBI Taxonomy" id="908337"/>
    <lineage>
        <taxon>Bacteria</taxon>
        <taxon>Bacillati</taxon>
        <taxon>Bacillota</taxon>
        <taxon>Bacilli</taxon>
        <taxon>Lactobacillales</taxon>
        <taxon>Aerococcaceae</taxon>
        <taxon>Eremococcus</taxon>
    </lineage>
</organism>
<feature type="binding site" evidence="13">
    <location>
        <position position="767"/>
    </location>
    <ligand>
        <name>substrate</name>
    </ligand>
</feature>
<evidence type="ECO:0000256" key="15">
    <source>
        <dbReference type="SAM" id="Coils"/>
    </source>
</evidence>
<dbReference type="InterPro" id="IPR036637">
    <property type="entry name" value="Phosphohistidine_dom_sf"/>
</dbReference>
<dbReference type="Gene3D" id="3.30.470.20">
    <property type="entry name" value="ATP-grasp fold, B domain"/>
    <property type="match status" value="1"/>
</dbReference>
<feature type="domain" description="PEP-utilising enzyme C-terminal" evidence="18">
    <location>
        <begin position="518"/>
        <end position="867"/>
    </location>
</feature>
<keyword evidence="7" id="KW-0547">Nucleotide-binding</keyword>
<keyword evidence="19" id="KW-0670">Pyruvate</keyword>
<keyword evidence="20" id="KW-1185">Reference proteome</keyword>
<dbReference type="Pfam" id="PF00391">
    <property type="entry name" value="PEP-utilizers"/>
    <property type="match status" value="1"/>
</dbReference>
<evidence type="ECO:0000256" key="12">
    <source>
        <dbReference type="PIRSR" id="PIRSR000853-1"/>
    </source>
</evidence>
<feature type="binding site" evidence="13">
    <location>
        <position position="560"/>
    </location>
    <ligand>
        <name>substrate</name>
    </ligand>
</feature>
<evidence type="ECO:0000313" key="20">
    <source>
        <dbReference type="Proteomes" id="UP000005990"/>
    </source>
</evidence>
<gene>
    <name evidence="19" type="primary">ppdK</name>
    <name evidence="19" type="ORF">HMPREF9257_1134</name>
</gene>
<dbReference type="EC" id="2.7.9.1" evidence="3 11"/>
<dbReference type="Gene3D" id="3.30.1490.20">
    <property type="entry name" value="ATP-grasp fold, A domain"/>
    <property type="match status" value="1"/>
</dbReference>
<dbReference type="InterPro" id="IPR018274">
    <property type="entry name" value="PEP_util_AS"/>
</dbReference>
<dbReference type="GO" id="GO:0050242">
    <property type="term" value="F:pyruvate, phosphate dikinase activity"/>
    <property type="evidence" value="ECO:0007669"/>
    <property type="project" value="UniProtKB-UniRule"/>
</dbReference>
<dbReference type="SUPFAM" id="SSF56059">
    <property type="entry name" value="Glutathione synthetase ATP-binding domain-like"/>
    <property type="match status" value="1"/>
</dbReference>
<evidence type="ECO:0000259" key="16">
    <source>
        <dbReference type="Pfam" id="PF00391"/>
    </source>
</evidence>
<comment type="cofactor">
    <cofactor evidence="1 11 14">
        <name>Mg(2+)</name>
        <dbReference type="ChEBI" id="CHEBI:18420"/>
    </cofactor>
</comment>
<evidence type="ECO:0000256" key="13">
    <source>
        <dbReference type="PIRSR" id="PIRSR000853-2"/>
    </source>
</evidence>
<evidence type="ECO:0000259" key="18">
    <source>
        <dbReference type="Pfam" id="PF02896"/>
    </source>
</evidence>
<dbReference type="PROSITE" id="PS00742">
    <property type="entry name" value="PEP_ENZYMES_2"/>
    <property type="match status" value="1"/>
</dbReference>
<dbReference type="eggNOG" id="COG0574">
    <property type="taxonomic scope" value="Bacteria"/>
</dbReference>
<dbReference type="SUPFAM" id="SSF51621">
    <property type="entry name" value="Phosphoenolpyruvate/pyruvate domain"/>
    <property type="match status" value="1"/>
</dbReference>
<dbReference type="Gene3D" id="3.50.30.10">
    <property type="entry name" value="Phosphohistidine domain"/>
    <property type="match status" value="1"/>
</dbReference>
<name>E4KNB3_9LACT</name>
<feature type="active site" description="Proton donor" evidence="12">
    <location>
        <position position="829"/>
    </location>
</feature>
<keyword evidence="10 14" id="KW-0460">Magnesium</keyword>
<evidence type="ECO:0000256" key="9">
    <source>
        <dbReference type="ARBA" id="ARBA00022840"/>
    </source>
</evidence>
<dbReference type="EMBL" id="AENN01000009">
    <property type="protein sequence ID" value="EFR31570.1"/>
    <property type="molecule type" value="Genomic_DNA"/>
</dbReference>